<protein>
    <submittedName>
        <fullName evidence="9">4Fe-4S ferredoxin, iron-sulfur binding domain protein</fullName>
    </submittedName>
</protein>
<dbReference type="InterPro" id="IPR017896">
    <property type="entry name" value="4Fe4S_Fe-S-bd"/>
</dbReference>
<dbReference type="EMBL" id="CP000473">
    <property type="protein sequence ID" value="ABJ81467.1"/>
    <property type="molecule type" value="Genomic_DNA"/>
</dbReference>
<evidence type="ECO:0000256" key="6">
    <source>
        <dbReference type="ARBA" id="ARBA00023136"/>
    </source>
</evidence>
<dbReference type="AlphaFoldDB" id="Q02BU9"/>
<reference evidence="9" key="1">
    <citation type="submission" date="2006-10" db="EMBL/GenBank/DDBJ databases">
        <title>Complete sequence of Solibacter usitatus Ellin6076.</title>
        <authorList>
            <consortium name="US DOE Joint Genome Institute"/>
            <person name="Copeland A."/>
            <person name="Lucas S."/>
            <person name="Lapidus A."/>
            <person name="Barry K."/>
            <person name="Detter J.C."/>
            <person name="Glavina del Rio T."/>
            <person name="Hammon N."/>
            <person name="Israni S."/>
            <person name="Dalin E."/>
            <person name="Tice H."/>
            <person name="Pitluck S."/>
            <person name="Thompson L.S."/>
            <person name="Brettin T."/>
            <person name="Bruce D."/>
            <person name="Han C."/>
            <person name="Tapia R."/>
            <person name="Gilna P."/>
            <person name="Schmutz J."/>
            <person name="Larimer F."/>
            <person name="Land M."/>
            <person name="Hauser L."/>
            <person name="Kyrpides N."/>
            <person name="Mikhailova N."/>
            <person name="Janssen P.H."/>
            <person name="Kuske C.R."/>
            <person name="Richardson P."/>
        </authorList>
    </citation>
    <scope>NUCLEOTIDE SEQUENCE</scope>
    <source>
        <strain evidence="9">Ellin6076</strain>
    </source>
</reference>
<sequence length="338" mass="37526">MAKYIRRTGIDRSQSLRRGVQLAFFALNAWIAVEFYLFVRYYETGGKSIWAARPSGVEGWLPIASLMNLKVLLLTGQMPRLHPAGMFLLVAFVAASWLFRKSFCGWLCPVGTISEYLWKLGRQTFGRNFRLPRKVDVGLRSLKYLLLALFLYAVGSMTVPGIVAFLEGPYGIVDDVKMLNFFRFMGLGGGIVVAGLVVGSVFVQNFWCRYLCPYGALMGLVSLTSPLRIRREVSACIDCGKCAKACPSALPVDRLVTIRSAECIGCLECVAECPAAGALMMSAPRKRRVPAWAIAAGTAVLFLGICGYAQWRGYWRTDLASQVYFELIPHANEFTHPR</sequence>
<dbReference type="Pfam" id="PF13237">
    <property type="entry name" value="Fer4_10"/>
    <property type="match status" value="1"/>
</dbReference>
<dbReference type="FunCoup" id="Q02BU9">
    <property type="interactions" value="36"/>
</dbReference>
<dbReference type="STRING" id="234267.Acid_0457"/>
<evidence type="ECO:0000256" key="5">
    <source>
        <dbReference type="ARBA" id="ARBA00023014"/>
    </source>
</evidence>
<proteinExistence type="predicted"/>
<feature type="transmembrane region" description="Helical" evidence="7">
    <location>
        <begin position="144"/>
        <end position="166"/>
    </location>
</feature>
<dbReference type="KEGG" id="sus:Acid_0457"/>
<feature type="transmembrane region" description="Helical" evidence="7">
    <location>
        <begin position="20"/>
        <end position="39"/>
    </location>
</feature>
<dbReference type="PROSITE" id="PS51379">
    <property type="entry name" value="4FE4S_FER_2"/>
    <property type="match status" value="2"/>
</dbReference>
<evidence type="ECO:0000256" key="2">
    <source>
        <dbReference type="ARBA" id="ARBA00022475"/>
    </source>
</evidence>
<feature type="transmembrane region" description="Helical" evidence="7">
    <location>
        <begin position="181"/>
        <end position="203"/>
    </location>
</feature>
<dbReference type="Gene3D" id="3.30.70.20">
    <property type="match status" value="1"/>
</dbReference>
<dbReference type="InterPro" id="IPR017900">
    <property type="entry name" value="4Fe4S_Fe_S_CS"/>
</dbReference>
<keyword evidence="4" id="KW-0408">Iron</keyword>
<dbReference type="InterPro" id="IPR052378">
    <property type="entry name" value="NosR_regulator"/>
</dbReference>
<keyword evidence="7" id="KW-0812">Transmembrane</keyword>
<dbReference type="GO" id="GO:0051536">
    <property type="term" value="F:iron-sulfur cluster binding"/>
    <property type="evidence" value="ECO:0007669"/>
    <property type="project" value="UniProtKB-KW"/>
</dbReference>
<feature type="transmembrane region" description="Helical" evidence="7">
    <location>
        <begin position="289"/>
        <end position="311"/>
    </location>
</feature>
<dbReference type="PROSITE" id="PS00198">
    <property type="entry name" value="4FE4S_FER_1"/>
    <property type="match status" value="1"/>
</dbReference>
<evidence type="ECO:0000259" key="8">
    <source>
        <dbReference type="PROSITE" id="PS51379"/>
    </source>
</evidence>
<dbReference type="HOGENOM" id="CLU_033147_0_0_0"/>
<accession>Q02BU9</accession>
<dbReference type="SUPFAM" id="SSF54862">
    <property type="entry name" value="4Fe-4S ferredoxins"/>
    <property type="match status" value="1"/>
</dbReference>
<dbReference type="PANTHER" id="PTHR30224:SF4">
    <property type="entry name" value="ELECTRON TRANSPORT PROTEIN YCCM-RELATED"/>
    <property type="match status" value="1"/>
</dbReference>
<dbReference type="GO" id="GO:0005886">
    <property type="term" value="C:plasma membrane"/>
    <property type="evidence" value="ECO:0007669"/>
    <property type="project" value="UniProtKB-SubCell"/>
</dbReference>
<name>Q02BU9_SOLUE</name>
<dbReference type="InParanoid" id="Q02BU9"/>
<feature type="transmembrane region" description="Helical" evidence="7">
    <location>
        <begin position="81"/>
        <end position="99"/>
    </location>
</feature>
<dbReference type="eggNOG" id="COG0348">
    <property type="taxonomic scope" value="Bacteria"/>
</dbReference>
<keyword evidence="6 7" id="KW-0472">Membrane</keyword>
<evidence type="ECO:0000256" key="3">
    <source>
        <dbReference type="ARBA" id="ARBA00022723"/>
    </source>
</evidence>
<feature type="domain" description="4Fe-4S ferredoxin-type" evidence="8">
    <location>
        <begin position="256"/>
        <end position="284"/>
    </location>
</feature>
<dbReference type="PANTHER" id="PTHR30224">
    <property type="entry name" value="ELECTRON TRANSPORT PROTEIN"/>
    <property type="match status" value="1"/>
</dbReference>
<keyword evidence="2" id="KW-1003">Cell membrane</keyword>
<keyword evidence="5" id="KW-0411">Iron-sulfur</keyword>
<keyword evidence="7" id="KW-1133">Transmembrane helix</keyword>
<dbReference type="OrthoDB" id="9806398at2"/>
<evidence type="ECO:0000256" key="1">
    <source>
        <dbReference type="ARBA" id="ARBA00004236"/>
    </source>
</evidence>
<feature type="domain" description="4Fe-4S ferredoxin-type" evidence="8">
    <location>
        <begin position="227"/>
        <end position="255"/>
    </location>
</feature>
<organism evidence="9">
    <name type="scientific">Solibacter usitatus (strain Ellin6076)</name>
    <dbReference type="NCBI Taxonomy" id="234267"/>
    <lineage>
        <taxon>Bacteria</taxon>
        <taxon>Pseudomonadati</taxon>
        <taxon>Acidobacteriota</taxon>
        <taxon>Terriglobia</taxon>
        <taxon>Bryobacterales</taxon>
        <taxon>Solibacteraceae</taxon>
        <taxon>Candidatus Solibacter</taxon>
    </lineage>
</organism>
<evidence type="ECO:0000256" key="7">
    <source>
        <dbReference type="SAM" id="Phobius"/>
    </source>
</evidence>
<dbReference type="GO" id="GO:0046872">
    <property type="term" value="F:metal ion binding"/>
    <property type="evidence" value="ECO:0007669"/>
    <property type="project" value="UniProtKB-KW"/>
</dbReference>
<evidence type="ECO:0000313" key="9">
    <source>
        <dbReference type="EMBL" id="ABJ81467.1"/>
    </source>
</evidence>
<gene>
    <name evidence="9" type="ordered locus">Acid_0457</name>
</gene>
<evidence type="ECO:0000256" key="4">
    <source>
        <dbReference type="ARBA" id="ARBA00023004"/>
    </source>
</evidence>
<keyword evidence="3" id="KW-0479">Metal-binding</keyword>
<comment type="subcellular location">
    <subcellularLocation>
        <location evidence="1">Cell membrane</location>
    </subcellularLocation>
</comment>
<dbReference type="Pfam" id="PF12801">
    <property type="entry name" value="Fer4_5"/>
    <property type="match status" value="2"/>
</dbReference>